<keyword evidence="7" id="KW-0460">Magnesium</keyword>
<comment type="subunit">
    <text evidence="7">Monomer.</text>
</comment>
<dbReference type="EC" id="2.7.1.71" evidence="7"/>
<keyword evidence="5 7" id="KW-0067">ATP-binding</keyword>
<evidence type="ECO:0000313" key="8">
    <source>
        <dbReference type="EMBL" id="QSE97478.1"/>
    </source>
</evidence>
<dbReference type="PRINTS" id="PR01100">
    <property type="entry name" value="SHIKIMTKNASE"/>
</dbReference>
<dbReference type="InterPro" id="IPR000623">
    <property type="entry name" value="Shikimate_kinase/TSH1"/>
</dbReference>
<keyword evidence="2 7" id="KW-0808">Transferase</keyword>
<gene>
    <name evidence="7" type="primary">aroK</name>
    <name evidence="8" type="ORF">JR347_18160</name>
</gene>
<keyword evidence="6 7" id="KW-0057">Aromatic amino acid biosynthesis</keyword>
<dbReference type="EMBL" id="CP070608">
    <property type="protein sequence ID" value="QSE97478.1"/>
    <property type="molecule type" value="Genomic_DNA"/>
</dbReference>
<comment type="cofactor">
    <cofactor evidence="7">
        <name>Mg(2+)</name>
        <dbReference type="ChEBI" id="CHEBI:18420"/>
    </cofactor>
    <text evidence="7">Binds 1 Mg(2+) ion per subunit.</text>
</comment>
<feature type="binding site" evidence="7">
    <location>
        <position position="36"/>
    </location>
    <ligand>
        <name>substrate</name>
    </ligand>
</feature>
<dbReference type="GO" id="GO:0009073">
    <property type="term" value="P:aromatic amino acid family biosynthetic process"/>
    <property type="evidence" value="ECO:0007669"/>
    <property type="project" value="UniProtKB-KW"/>
</dbReference>
<dbReference type="RefSeq" id="WP_205721989.1">
    <property type="nucleotide sequence ID" value="NZ_CP070608.1"/>
</dbReference>
<feature type="binding site" evidence="7">
    <location>
        <position position="83"/>
    </location>
    <ligand>
        <name>substrate</name>
    </ligand>
</feature>
<reference evidence="8" key="1">
    <citation type="submission" date="2021-02" db="EMBL/GenBank/DDBJ databases">
        <title>Fulvivirga sp. S481 isolated from sea water.</title>
        <authorList>
            <person name="Bae S.S."/>
            <person name="Baek K."/>
        </authorList>
    </citation>
    <scope>NUCLEOTIDE SEQUENCE</scope>
    <source>
        <strain evidence="8">S481</strain>
    </source>
</reference>
<evidence type="ECO:0000313" key="9">
    <source>
        <dbReference type="Proteomes" id="UP000662783"/>
    </source>
</evidence>
<keyword evidence="9" id="KW-1185">Reference proteome</keyword>
<sequence length="174" mass="19789">MDLSNRIILIGMPGSGKTTLGKELSEWMNLPFFDLDDLIESKEEKTIQQIFGQEGEDAFREMEASTLEGFCNSHNKFVLAAGGGTPCYYNNLELMNANAKTIYLDVSAEALFERMNKTAVEKRPLFKNENVLDKIKSLIESRRPFYEKAKHRLMSDSISVEDISGILKEESHRK</sequence>
<comment type="function">
    <text evidence="7">Catalyzes the specific phosphorylation of the 3-hydroxyl group of shikimic acid using ATP as a cosubstrate.</text>
</comment>
<evidence type="ECO:0000256" key="4">
    <source>
        <dbReference type="ARBA" id="ARBA00022777"/>
    </source>
</evidence>
<dbReference type="KEGG" id="fuv:JR347_18160"/>
<keyword evidence="3 7" id="KW-0547">Nucleotide-binding</keyword>
<feature type="binding site" evidence="7">
    <location>
        <position position="18"/>
    </location>
    <ligand>
        <name>Mg(2+)</name>
        <dbReference type="ChEBI" id="CHEBI:18420"/>
    </ligand>
</feature>
<name>A0A974WGW3_9BACT</name>
<comment type="caution">
    <text evidence="7">Lacks conserved residue(s) required for the propagation of feature annotation.</text>
</comment>
<dbReference type="GO" id="GO:0000287">
    <property type="term" value="F:magnesium ion binding"/>
    <property type="evidence" value="ECO:0007669"/>
    <property type="project" value="UniProtKB-UniRule"/>
</dbReference>
<dbReference type="InterPro" id="IPR031322">
    <property type="entry name" value="Shikimate/glucono_kinase"/>
</dbReference>
<feature type="binding site" evidence="7">
    <location>
        <position position="60"/>
    </location>
    <ligand>
        <name>substrate</name>
    </ligand>
</feature>
<dbReference type="GO" id="GO:0004765">
    <property type="term" value="F:shikimate kinase activity"/>
    <property type="evidence" value="ECO:0007669"/>
    <property type="project" value="UniProtKB-UniRule"/>
</dbReference>
<evidence type="ECO:0000256" key="2">
    <source>
        <dbReference type="ARBA" id="ARBA00022679"/>
    </source>
</evidence>
<comment type="subcellular location">
    <subcellularLocation>
        <location evidence="7">Cytoplasm</location>
    </subcellularLocation>
</comment>
<dbReference type="CDD" id="cd00464">
    <property type="entry name" value="SK"/>
    <property type="match status" value="1"/>
</dbReference>
<comment type="similarity">
    <text evidence="7">Belongs to the shikimate kinase family.</text>
</comment>
<dbReference type="GO" id="GO:0005829">
    <property type="term" value="C:cytosol"/>
    <property type="evidence" value="ECO:0007669"/>
    <property type="project" value="TreeGrafter"/>
</dbReference>
<dbReference type="Pfam" id="PF01202">
    <property type="entry name" value="SKI"/>
    <property type="match status" value="1"/>
</dbReference>
<protein>
    <recommendedName>
        <fullName evidence="7">Shikimate kinase</fullName>
        <shortName evidence="7">SK</shortName>
        <ecNumber evidence="7">2.7.1.71</ecNumber>
    </recommendedName>
</protein>
<feature type="binding site" evidence="7">
    <location>
        <begin position="14"/>
        <end position="19"/>
    </location>
    <ligand>
        <name>ATP</name>
        <dbReference type="ChEBI" id="CHEBI:30616"/>
    </ligand>
</feature>
<dbReference type="Gene3D" id="3.40.50.300">
    <property type="entry name" value="P-loop containing nucleotide triphosphate hydrolases"/>
    <property type="match status" value="1"/>
</dbReference>
<dbReference type="GO" id="GO:0009423">
    <property type="term" value="P:chorismate biosynthetic process"/>
    <property type="evidence" value="ECO:0007669"/>
    <property type="project" value="UniProtKB-UniRule"/>
</dbReference>
<dbReference type="Proteomes" id="UP000662783">
    <property type="component" value="Chromosome"/>
</dbReference>
<feature type="binding site" evidence="7">
    <location>
        <position position="123"/>
    </location>
    <ligand>
        <name>ATP</name>
        <dbReference type="ChEBI" id="CHEBI:30616"/>
    </ligand>
</feature>
<feature type="binding site" evidence="7">
    <location>
        <position position="142"/>
    </location>
    <ligand>
        <name>substrate</name>
    </ligand>
</feature>
<comment type="catalytic activity">
    <reaction evidence="7">
        <text>shikimate + ATP = 3-phosphoshikimate + ADP + H(+)</text>
        <dbReference type="Rhea" id="RHEA:13121"/>
        <dbReference type="ChEBI" id="CHEBI:15378"/>
        <dbReference type="ChEBI" id="CHEBI:30616"/>
        <dbReference type="ChEBI" id="CHEBI:36208"/>
        <dbReference type="ChEBI" id="CHEBI:145989"/>
        <dbReference type="ChEBI" id="CHEBI:456216"/>
        <dbReference type="EC" id="2.7.1.71"/>
    </reaction>
</comment>
<proteinExistence type="inferred from homology"/>
<keyword evidence="7" id="KW-0963">Cytoplasm</keyword>
<dbReference type="GO" id="GO:0005524">
    <property type="term" value="F:ATP binding"/>
    <property type="evidence" value="ECO:0007669"/>
    <property type="project" value="UniProtKB-UniRule"/>
</dbReference>
<keyword evidence="1 7" id="KW-0028">Amino-acid biosynthesis</keyword>
<evidence type="ECO:0000256" key="7">
    <source>
        <dbReference type="HAMAP-Rule" id="MF_00109"/>
    </source>
</evidence>
<keyword evidence="4 7" id="KW-0418">Kinase</keyword>
<dbReference type="AlphaFoldDB" id="A0A974WGW3"/>
<dbReference type="HAMAP" id="MF_00109">
    <property type="entry name" value="Shikimate_kinase"/>
    <property type="match status" value="1"/>
</dbReference>
<dbReference type="PANTHER" id="PTHR21087:SF16">
    <property type="entry name" value="SHIKIMATE KINASE 1, CHLOROPLASTIC"/>
    <property type="match status" value="1"/>
</dbReference>
<evidence type="ECO:0000256" key="6">
    <source>
        <dbReference type="ARBA" id="ARBA00023141"/>
    </source>
</evidence>
<evidence type="ECO:0000256" key="1">
    <source>
        <dbReference type="ARBA" id="ARBA00022605"/>
    </source>
</evidence>
<accession>A0A974WGW3</accession>
<dbReference type="PANTHER" id="PTHR21087">
    <property type="entry name" value="SHIKIMATE KINASE"/>
    <property type="match status" value="1"/>
</dbReference>
<organism evidence="8 9">
    <name type="scientific">Fulvivirga lutea</name>
    <dbReference type="NCBI Taxonomy" id="2810512"/>
    <lineage>
        <taxon>Bacteria</taxon>
        <taxon>Pseudomonadati</taxon>
        <taxon>Bacteroidota</taxon>
        <taxon>Cytophagia</taxon>
        <taxon>Cytophagales</taxon>
        <taxon>Fulvivirgaceae</taxon>
        <taxon>Fulvivirga</taxon>
    </lineage>
</organism>
<dbReference type="SUPFAM" id="SSF52540">
    <property type="entry name" value="P-loop containing nucleoside triphosphate hydrolases"/>
    <property type="match status" value="1"/>
</dbReference>
<dbReference type="InterPro" id="IPR027417">
    <property type="entry name" value="P-loop_NTPase"/>
</dbReference>
<evidence type="ECO:0000256" key="3">
    <source>
        <dbReference type="ARBA" id="ARBA00022741"/>
    </source>
</evidence>
<evidence type="ECO:0000256" key="5">
    <source>
        <dbReference type="ARBA" id="ARBA00022840"/>
    </source>
</evidence>
<keyword evidence="7" id="KW-0479">Metal-binding</keyword>
<comment type="pathway">
    <text evidence="7">Metabolic intermediate biosynthesis; chorismate biosynthesis; chorismate from D-erythrose 4-phosphate and phosphoenolpyruvate: step 5/7.</text>
</comment>
<dbReference type="GO" id="GO:0008652">
    <property type="term" value="P:amino acid biosynthetic process"/>
    <property type="evidence" value="ECO:0007669"/>
    <property type="project" value="UniProtKB-KW"/>
</dbReference>